<dbReference type="InterPro" id="IPR029052">
    <property type="entry name" value="Metallo-depent_PP-like"/>
</dbReference>
<dbReference type="EMBL" id="JALLPB020000070">
    <property type="protein sequence ID" value="KAL3822272.1"/>
    <property type="molecule type" value="Genomic_DNA"/>
</dbReference>
<accession>A0ABD3SCL5</accession>
<dbReference type="Gene3D" id="3.60.21.10">
    <property type="match status" value="1"/>
</dbReference>
<comment type="caution">
    <text evidence="2">The sequence shown here is derived from an EMBL/GenBank/DDBJ whole genome shotgun (WGS) entry which is preliminary data.</text>
</comment>
<evidence type="ECO:0008006" key="4">
    <source>
        <dbReference type="Google" id="ProtNLM"/>
    </source>
</evidence>
<sequence>MISKYLPSRDDTYGLVTIQTLIIESLGKVPRARDKGFEDQQDTSMLSACLYAAAAVSIFVPTTFCCAFVVSGANVGGSRGKITMSTKRDPSLDSPSSDRFRIGYLSDIEGHWDYFLECVQRSNVLDWEDVDDCALLSTANDRNKGITFKRLILRPDTHFVYGGDTVDKGPGDIRLVRALVSLKKRYPDRVHLLVGNRDLNKLRLLSELSESDMKRDLDCIPKPFWDRDAKSLKEYLLEVQLNTNGAAGDSGTAKSLDECNNRAERLRYMLKHTMGCPETFEFRREEIQILTKIFDEYPHSCEMHDFTPIGDLGDESNHIIIADEDVVESFLYEMSQEGSLYQYLKLSQIAAILGNTIFVHGAIDSLTMKFVPSLDTKFEIPLSQHPFSASNTPTGGIYVESVHEWVESLNEFLKIGLADFDERPEWNEDRSSRGGESLLAIQNRPAMWGRSVVCNSYADGGVIATTDAEQERKQALRSAQEQLDPLVFEGIASDVMDPAPAHWLLNHGIQRIVVGHKPTGDCPAVLSSKYVGVEIVAVDTSYANRKDLNCGGTSVMKKFGDSRGNAIAIVEITGICSSCNRLETSGVLACGAEYYNIFPCLSISDHTDVNDIGDPYLGTRLSDGWWIKAAVPPNYHLCRGSGRFVEYKLLPILNI</sequence>
<keyword evidence="3" id="KW-1185">Reference proteome</keyword>
<organism evidence="2 3">
    <name type="scientific">Cyclostephanos tholiformis</name>
    <dbReference type="NCBI Taxonomy" id="382380"/>
    <lineage>
        <taxon>Eukaryota</taxon>
        <taxon>Sar</taxon>
        <taxon>Stramenopiles</taxon>
        <taxon>Ochrophyta</taxon>
        <taxon>Bacillariophyta</taxon>
        <taxon>Coscinodiscophyceae</taxon>
        <taxon>Thalassiosirophycidae</taxon>
        <taxon>Stephanodiscales</taxon>
        <taxon>Stephanodiscaceae</taxon>
        <taxon>Cyclostephanos</taxon>
    </lineage>
</organism>
<keyword evidence="1" id="KW-1133">Transmembrane helix</keyword>
<dbReference type="AlphaFoldDB" id="A0ABD3SCL5"/>
<proteinExistence type="predicted"/>
<reference evidence="2 3" key="1">
    <citation type="submission" date="2024-10" db="EMBL/GenBank/DDBJ databases">
        <title>Updated reference genomes for cyclostephanoid diatoms.</title>
        <authorList>
            <person name="Roberts W.R."/>
            <person name="Alverson A.J."/>
        </authorList>
    </citation>
    <scope>NUCLEOTIDE SEQUENCE [LARGE SCALE GENOMIC DNA]</scope>
    <source>
        <strain evidence="2 3">AJA228-03</strain>
    </source>
</reference>
<feature type="transmembrane region" description="Helical" evidence="1">
    <location>
        <begin position="48"/>
        <end position="70"/>
    </location>
</feature>
<protein>
    <recommendedName>
        <fullName evidence="4">Calcineurin-like phosphoesterase domain-containing protein</fullName>
    </recommendedName>
</protein>
<name>A0ABD3SCL5_9STRA</name>
<dbReference type="Proteomes" id="UP001530377">
    <property type="component" value="Unassembled WGS sequence"/>
</dbReference>
<evidence type="ECO:0000313" key="2">
    <source>
        <dbReference type="EMBL" id="KAL3822272.1"/>
    </source>
</evidence>
<gene>
    <name evidence="2" type="ORF">ACHAXA_005905</name>
</gene>
<dbReference type="PANTHER" id="PTHR42254">
    <property type="entry name" value="METALLOPHOS DOMAIN-CONTAINING PROTEIN"/>
    <property type="match status" value="1"/>
</dbReference>
<dbReference type="SUPFAM" id="SSF56300">
    <property type="entry name" value="Metallo-dependent phosphatases"/>
    <property type="match status" value="1"/>
</dbReference>
<evidence type="ECO:0000256" key="1">
    <source>
        <dbReference type="SAM" id="Phobius"/>
    </source>
</evidence>
<keyword evidence="1" id="KW-0812">Transmembrane</keyword>
<dbReference type="PANTHER" id="PTHR42254:SF1">
    <property type="entry name" value="CALCINEURIN-LIKE PHOSPHOESTERASE DOMAIN-CONTAINING PROTEIN"/>
    <property type="match status" value="1"/>
</dbReference>
<keyword evidence="1" id="KW-0472">Membrane</keyword>
<evidence type="ECO:0000313" key="3">
    <source>
        <dbReference type="Proteomes" id="UP001530377"/>
    </source>
</evidence>